<accession>A0A421B6S1</accession>
<organism evidence="2 3">
    <name type="scientific">Actinokineospora cianjurensis</name>
    <dbReference type="NCBI Taxonomy" id="585224"/>
    <lineage>
        <taxon>Bacteria</taxon>
        <taxon>Bacillati</taxon>
        <taxon>Actinomycetota</taxon>
        <taxon>Actinomycetes</taxon>
        <taxon>Pseudonocardiales</taxon>
        <taxon>Pseudonocardiaceae</taxon>
        <taxon>Actinokineospora</taxon>
    </lineage>
</organism>
<keyword evidence="1" id="KW-0472">Membrane</keyword>
<feature type="transmembrane region" description="Helical" evidence="1">
    <location>
        <begin position="174"/>
        <end position="194"/>
    </location>
</feature>
<evidence type="ECO:0000313" key="2">
    <source>
        <dbReference type="EMBL" id="RLK59910.1"/>
    </source>
</evidence>
<keyword evidence="3" id="KW-1185">Reference proteome</keyword>
<evidence type="ECO:0000313" key="3">
    <source>
        <dbReference type="Proteomes" id="UP000282454"/>
    </source>
</evidence>
<comment type="caution">
    <text evidence="2">The sequence shown here is derived from an EMBL/GenBank/DDBJ whole genome shotgun (WGS) entry which is preliminary data.</text>
</comment>
<sequence>MRQVNLAREESERWRPFSVLALLLVVLGLVVNSTVVLLFMLVGAYAWIVTPQDIPLPAHWRGNGLVEVALAVVRHTVPWLALLVGVLLFVQIAWYVRSPARRMASWRESHFWEYVNDVGSARIGTAGVHDAVVFGSVRSIKAFLSRTGLRVREGFGPERVAHARRWAWAHEAQALATALTGLAGLFLSLALVLWSHGVITAAEEVSAVRALLVLATDYAWHLAEAIPALELPDTLHWERPALFEEDVTWGWMLLVLKVLIFGPIVLYISDVIRVRRSPQPPLPPFGGDAVMQVLFREVMESGMPVMSLVWRRAWVGHYEDCAAWLTENGVAAPGGGRWTANAVGEHVRVAVDRRLAAAQTPSEQ</sequence>
<reference evidence="2 3" key="1">
    <citation type="submission" date="2018-10" db="EMBL/GenBank/DDBJ databases">
        <title>Genomic Encyclopedia of Archaeal and Bacterial Type Strains, Phase II (KMG-II): from individual species to whole genera.</title>
        <authorList>
            <person name="Goeker M."/>
        </authorList>
    </citation>
    <scope>NUCLEOTIDE SEQUENCE [LARGE SCALE GENOMIC DNA]</scope>
    <source>
        <strain evidence="2 3">DSM 45657</strain>
    </source>
</reference>
<feature type="transmembrane region" description="Helical" evidence="1">
    <location>
        <begin position="249"/>
        <end position="268"/>
    </location>
</feature>
<name>A0A421B6S1_9PSEU</name>
<feature type="transmembrane region" description="Helical" evidence="1">
    <location>
        <begin position="77"/>
        <end position="96"/>
    </location>
</feature>
<keyword evidence="1" id="KW-0812">Transmembrane</keyword>
<dbReference type="AlphaFoldDB" id="A0A421B6S1"/>
<protein>
    <submittedName>
        <fullName evidence="2">Uncharacterized protein</fullName>
    </submittedName>
</protein>
<dbReference type="EMBL" id="RCDD01000001">
    <property type="protein sequence ID" value="RLK59910.1"/>
    <property type="molecule type" value="Genomic_DNA"/>
</dbReference>
<gene>
    <name evidence="2" type="ORF">CLV68_0399</name>
</gene>
<dbReference type="Proteomes" id="UP000282454">
    <property type="component" value="Unassembled WGS sequence"/>
</dbReference>
<evidence type="ECO:0000256" key="1">
    <source>
        <dbReference type="SAM" id="Phobius"/>
    </source>
</evidence>
<keyword evidence="1" id="KW-1133">Transmembrane helix</keyword>
<feature type="transmembrane region" description="Helical" evidence="1">
    <location>
        <begin position="20"/>
        <end position="48"/>
    </location>
</feature>
<proteinExistence type="predicted"/>